<name>A0ABQ6JXA9_9MICO</name>
<dbReference type="Proteomes" id="UP001157069">
    <property type="component" value="Unassembled WGS sequence"/>
</dbReference>
<comment type="caution">
    <text evidence="1">The sequence shown here is derived from an EMBL/GenBank/DDBJ whole genome shotgun (WGS) entry which is preliminary data.</text>
</comment>
<accession>A0ABQ6JXA9</accession>
<keyword evidence="2" id="KW-1185">Reference proteome</keyword>
<reference evidence="2" key="1">
    <citation type="journal article" date="2019" name="Int. J. Syst. Evol. Microbiol.">
        <title>The Global Catalogue of Microorganisms (GCM) 10K type strain sequencing project: providing services to taxonomists for standard genome sequencing and annotation.</title>
        <authorList>
            <consortium name="The Broad Institute Genomics Platform"/>
            <consortium name="The Broad Institute Genome Sequencing Center for Infectious Disease"/>
            <person name="Wu L."/>
            <person name="Ma J."/>
        </authorList>
    </citation>
    <scope>NUCLEOTIDE SEQUENCE [LARGE SCALE GENOMIC DNA]</scope>
    <source>
        <strain evidence="2">NBRC 108755</strain>
    </source>
</reference>
<gene>
    <name evidence="1" type="ORF">GCM10025869_17650</name>
</gene>
<evidence type="ECO:0000313" key="1">
    <source>
        <dbReference type="EMBL" id="GMA91236.1"/>
    </source>
</evidence>
<evidence type="ECO:0000313" key="2">
    <source>
        <dbReference type="Proteomes" id="UP001157069"/>
    </source>
</evidence>
<sequence length="115" mass="12117">MRALRTDVPFVPVGLTLLADDTGFEVWCGSAEHPVRLGRAPWERVADIRVTRVTRLGRATGGITVTMLDGADETGVELPFAVLGSGLGGLAVPDGPELEHLVCALRARRAASVDA</sequence>
<organism evidence="1 2">
    <name type="scientific">Homoserinibacter gongjuensis</name>
    <dbReference type="NCBI Taxonomy" id="1162968"/>
    <lineage>
        <taxon>Bacteria</taxon>
        <taxon>Bacillati</taxon>
        <taxon>Actinomycetota</taxon>
        <taxon>Actinomycetes</taxon>
        <taxon>Micrococcales</taxon>
        <taxon>Microbacteriaceae</taxon>
        <taxon>Homoserinibacter</taxon>
    </lineage>
</organism>
<protein>
    <submittedName>
        <fullName evidence="1">Uncharacterized protein</fullName>
    </submittedName>
</protein>
<proteinExistence type="predicted"/>
<dbReference type="EMBL" id="BSVA01000001">
    <property type="protein sequence ID" value="GMA91236.1"/>
    <property type="molecule type" value="Genomic_DNA"/>
</dbReference>